<keyword evidence="2" id="KW-1185">Reference proteome</keyword>
<gene>
    <name evidence="1" type="ORF">IQ249_11560</name>
</gene>
<reference evidence="1" key="1">
    <citation type="submission" date="2020-10" db="EMBL/GenBank/DDBJ databases">
        <authorList>
            <person name="Castelo-Branco R."/>
            <person name="Eusebio N."/>
            <person name="Adriana R."/>
            <person name="Vieira A."/>
            <person name="Brugerolle De Fraissinette N."/>
            <person name="Rezende De Castro R."/>
            <person name="Schneider M.P."/>
            <person name="Vasconcelos V."/>
            <person name="Leao P.N."/>
        </authorList>
    </citation>
    <scope>NUCLEOTIDE SEQUENCE</scope>
    <source>
        <strain evidence="1">LEGE 07157</strain>
    </source>
</reference>
<sequence length="285" mass="33429">MKPKIKFISSPEKAFENYYDTVSLSSDSFSFLSPSNFADWCSKAAKWLCEGNRIGEIGIGKGELAQLTVSYADKSLYFILIDLSSEMLNITRQKIEEEENFLVLTKYLKLNISKKQSKHLYYQNLDKLIAVNMLQDTDALESLLNMKLLLRKGGEIRLTFISKETQDVFSEEDNNYDSEQGIWYACSSFHEEKKVTPLGYFQDKEGKEKPFYRINRFYTRRDACELLKNAGFKVKSVEQVIYPLDYVWQRWKSQYHSMKLTKRQLELLDYWKGYPDGWDIIATLI</sequence>
<organism evidence="1 2">
    <name type="scientific">Lusitaniella coriacea LEGE 07157</name>
    <dbReference type="NCBI Taxonomy" id="945747"/>
    <lineage>
        <taxon>Bacteria</taxon>
        <taxon>Bacillati</taxon>
        <taxon>Cyanobacteriota</taxon>
        <taxon>Cyanophyceae</taxon>
        <taxon>Spirulinales</taxon>
        <taxon>Lusitaniellaceae</taxon>
        <taxon>Lusitaniella</taxon>
    </lineage>
</organism>
<proteinExistence type="predicted"/>
<dbReference type="EMBL" id="JADEWZ010000015">
    <property type="protein sequence ID" value="MBE9116536.1"/>
    <property type="molecule type" value="Genomic_DNA"/>
</dbReference>
<evidence type="ECO:0000313" key="1">
    <source>
        <dbReference type="EMBL" id="MBE9116536.1"/>
    </source>
</evidence>
<dbReference type="InterPro" id="IPR029063">
    <property type="entry name" value="SAM-dependent_MTases_sf"/>
</dbReference>
<evidence type="ECO:0000313" key="2">
    <source>
        <dbReference type="Proteomes" id="UP000654482"/>
    </source>
</evidence>
<protein>
    <submittedName>
        <fullName evidence="1">Uncharacterized protein</fullName>
    </submittedName>
</protein>
<comment type="caution">
    <text evidence="1">The sequence shown here is derived from an EMBL/GenBank/DDBJ whole genome shotgun (WGS) entry which is preliminary data.</text>
</comment>
<name>A0A8J7DWN7_9CYAN</name>
<dbReference type="Proteomes" id="UP000654482">
    <property type="component" value="Unassembled WGS sequence"/>
</dbReference>
<dbReference type="Gene3D" id="3.40.50.150">
    <property type="entry name" value="Vaccinia Virus protein VP39"/>
    <property type="match status" value="1"/>
</dbReference>
<dbReference type="RefSeq" id="WP_194029626.1">
    <property type="nucleotide sequence ID" value="NZ_JADEWZ010000015.1"/>
</dbReference>
<dbReference type="AlphaFoldDB" id="A0A8J7DWN7"/>
<dbReference type="SUPFAM" id="SSF53335">
    <property type="entry name" value="S-adenosyl-L-methionine-dependent methyltransferases"/>
    <property type="match status" value="1"/>
</dbReference>
<accession>A0A8J7DWN7</accession>